<dbReference type="AlphaFoldDB" id="A0A3R9JHR9"/>
<evidence type="ECO:0000313" key="1">
    <source>
        <dbReference type="EMBL" id="RSJ14126.1"/>
    </source>
</evidence>
<proteinExistence type="predicted"/>
<evidence type="ECO:0000313" key="2">
    <source>
        <dbReference type="Proteomes" id="UP000267438"/>
    </source>
</evidence>
<gene>
    <name evidence="1" type="ORF">D8836_04075</name>
</gene>
<name>A0A3R9JHR9_STRMT</name>
<dbReference type="Proteomes" id="UP000267438">
    <property type="component" value="Unassembled WGS sequence"/>
</dbReference>
<dbReference type="EMBL" id="RJOH01000004">
    <property type="protein sequence ID" value="RSJ14126.1"/>
    <property type="molecule type" value="Genomic_DNA"/>
</dbReference>
<reference evidence="1 2" key="1">
    <citation type="submission" date="2018-11" db="EMBL/GenBank/DDBJ databases">
        <title>Species Designations Belie Phenotypic and Genotypic Heterogeneity in Oral Streptococci.</title>
        <authorList>
            <person name="Velsko I."/>
        </authorList>
    </citation>
    <scope>NUCLEOTIDE SEQUENCE [LARGE SCALE GENOMIC DNA]</scope>
    <source>
        <strain evidence="1 2">BCC06</strain>
    </source>
</reference>
<protein>
    <submittedName>
        <fullName evidence="1">Uncharacterized protein</fullName>
    </submittedName>
</protein>
<organism evidence="1 2">
    <name type="scientific">Streptococcus mitis</name>
    <dbReference type="NCBI Taxonomy" id="28037"/>
    <lineage>
        <taxon>Bacteria</taxon>
        <taxon>Bacillati</taxon>
        <taxon>Bacillota</taxon>
        <taxon>Bacilli</taxon>
        <taxon>Lactobacillales</taxon>
        <taxon>Streptococcaceae</taxon>
        <taxon>Streptococcus</taxon>
        <taxon>Streptococcus mitis group</taxon>
    </lineage>
</organism>
<comment type="caution">
    <text evidence="1">The sequence shown here is derived from an EMBL/GenBank/DDBJ whole genome shotgun (WGS) entry which is preliminary data.</text>
</comment>
<accession>A0A3R9JHR9</accession>
<sequence length="144" mass="14646">MSENATVFPEPETIGLAGLLAALKPLCPLSKSSLRIAGFWRASERLKPGFKISLVVSGAEVVSTLAAVLVGKTALSTAERSVVVAAGLASSLASTSSAFLATGVSDTVPLSELERSSRPIIADWIDDSAADTSASVASAFPSKP</sequence>